<gene>
    <name evidence="1" type="ORF">SERLA73DRAFT_80883</name>
</gene>
<evidence type="ECO:0000313" key="1">
    <source>
        <dbReference type="EMBL" id="EGN91220.1"/>
    </source>
</evidence>
<dbReference type="HOGENOM" id="CLU_2851123_0_0_1"/>
<reference evidence="2" key="1">
    <citation type="journal article" date="2011" name="Science">
        <title>The plant cell wall-decomposing machinery underlies the functional diversity of forest fungi.</title>
        <authorList>
            <person name="Eastwood D.C."/>
            <person name="Floudas D."/>
            <person name="Binder M."/>
            <person name="Majcherczyk A."/>
            <person name="Schneider P."/>
            <person name="Aerts A."/>
            <person name="Asiegbu F.O."/>
            <person name="Baker S.E."/>
            <person name="Barry K."/>
            <person name="Bendiksby M."/>
            <person name="Blumentritt M."/>
            <person name="Coutinho P.M."/>
            <person name="Cullen D."/>
            <person name="de Vries R.P."/>
            <person name="Gathman A."/>
            <person name="Goodell B."/>
            <person name="Henrissat B."/>
            <person name="Ihrmark K."/>
            <person name="Kauserud H."/>
            <person name="Kohler A."/>
            <person name="LaButti K."/>
            <person name="Lapidus A."/>
            <person name="Lavin J.L."/>
            <person name="Lee Y.-H."/>
            <person name="Lindquist E."/>
            <person name="Lilly W."/>
            <person name="Lucas S."/>
            <person name="Morin E."/>
            <person name="Murat C."/>
            <person name="Oguiza J.A."/>
            <person name="Park J."/>
            <person name="Pisabarro A.G."/>
            <person name="Riley R."/>
            <person name="Rosling A."/>
            <person name="Salamov A."/>
            <person name="Schmidt O."/>
            <person name="Schmutz J."/>
            <person name="Skrede I."/>
            <person name="Stenlid J."/>
            <person name="Wiebenga A."/>
            <person name="Xie X."/>
            <person name="Kuees U."/>
            <person name="Hibbett D.S."/>
            <person name="Hoffmeister D."/>
            <person name="Hoegberg N."/>
            <person name="Martin F."/>
            <person name="Grigoriev I.V."/>
            <person name="Watkinson S.C."/>
        </authorList>
    </citation>
    <scope>NUCLEOTIDE SEQUENCE [LARGE SCALE GENOMIC DNA]</scope>
    <source>
        <strain evidence="2">strain S7.3</strain>
    </source>
</reference>
<sequence length="65" mass="7581">MSPLPIRFRRRSVDYHVHLHDVDLPSHTIKTSVTCLAWLERGWVVFELEKVHPLASPMFIAVPFT</sequence>
<name>F8QKF1_SERL3</name>
<accession>F8QKF1</accession>
<protein>
    <submittedName>
        <fullName evidence="1">Uncharacterized protein</fullName>
    </submittedName>
</protein>
<evidence type="ECO:0000313" key="2">
    <source>
        <dbReference type="Proteomes" id="UP000008063"/>
    </source>
</evidence>
<keyword evidence="2" id="KW-1185">Reference proteome</keyword>
<dbReference type="Proteomes" id="UP000008063">
    <property type="component" value="Unassembled WGS sequence"/>
</dbReference>
<dbReference type="EMBL" id="GL946122">
    <property type="protein sequence ID" value="EGN91220.1"/>
    <property type="molecule type" value="Genomic_DNA"/>
</dbReference>
<dbReference type="InParanoid" id="F8QKF1"/>
<proteinExistence type="predicted"/>
<dbReference type="AlphaFoldDB" id="F8QKF1"/>
<organism evidence="2">
    <name type="scientific">Serpula lacrymans var. lacrymans (strain S7.3)</name>
    <name type="common">Dry rot fungus</name>
    <dbReference type="NCBI Taxonomy" id="936435"/>
    <lineage>
        <taxon>Eukaryota</taxon>
        <taxon>Fungi</taxon>
        <taxon>Dikarya</taxon>
        <taxon>Basidiomycota</taxon>
        <taxon>Agaricomycotina</taxon>
        <taxon>Agaricomycetes</taxon>
        <taxon>Agaricomycetidae</taxon>
        <taxon>Boletales</taxon>
        <taxon>Coniophorineae</taxon>
        <taxon>Serpulaceae</taxon>
        <taxon>Serpula</taxon>
    </lineage>
</organism>